<dbReference type="InterPro" id="IPR029058">
    <property type="entry name" value="AB_hydrolase_fold"/>
</dbReference>
<feature type="region of interest" description="Disordered" evidence="1">
    <location>
        <begin position="1"/>
        <end position="24"/>
    </location>
</feature>
<dbReference type="Gene3D" id="3.40.50.1820">
    <property type="entry name" value="alpha/beta hydrolase"/>
    <property type="match status" value="1"/>
</dbReference>
<evidence type="ECO:0000256" key="1">
    <source>
        <dbReference type="SAM" id="MobiDB-lite"/>
    </source>
</evidence>
<dbReference type="EMBL" id="UINC01058965">
    <property type="protein sequence ID" value="SVB81843.1"/>
    <property type="molecule type" value="Genomic_DNA"/>
</dbReference>
<protein>
    <recommendedName>
        <fullName evidence="2">Dienelactone hydrolase domain-containing protein</fullName>
    </recommendedName>
</protein>
<proteinExistence type="predicted"/>
<dbReference type="PANTHER" id="PTHR22946">
    <property type="entry name" value="DIENELACTONE HYDROLASE DOMAIN-CONTAINING PROTEIN-RELATED"/>
    <property type="match status" value="1"/>
</dbReference>
<accession>A0A382H4Z1</accession>
<feature type="domain" description="Dienelactone hydrolase" evidence="2">
    <location>
        <begin position="114"/>
        <end position="243"/>
    </location>
</feature>
<dbReference type="InterPro" id="IPR002925">
    <property type="entry name" value="Dienelactn_hydro"/>
</dbReference>
<evidence type="ECO:0000313" key="3">
    <source>
        <dbReference type="EMBL" id="SVB81843.1"/>
    </source>
</evidence>
<dbReference type="SUPFAM" id="SSF53474">
    <property type="entry name" value="alpha/beta-Hydrolases"/>
    <property type="match status" value="1"/>
</dbReference>
<sequence>MSSINTELQTKSESNGHLSDEPLGQKTNAIRWLQKQVMRKSAALQREFPTQQGWETFRARMRADLRRVIGMPDFAPLGDSLIRATLDVGDDVVLERVDVHVDEDYAIPSFVFRPKASPAQPMPAVVWNPGWPEDKWKPAYQAFAVRMARQGYVVLIPDHAPFGETSDFENKADRGMTLFMGMGDVIGISQLAMRAAETMRCGEYLRSRTDINPARVAVAGLCQGGQDTWLSAALDDGFCAAAPICSATTFTIHMTEMASYMANSDSSPFPFGILNVCDVEHLHGAIAPRPLLVRANLPDEWWPVS</sequence>
<feature type="non-terminal residue" evidence="3">
    <location>
        <position position="305"/>
    </location>
</feature>
<organism evidence="3">
    <name type="scientific">marine metagenome</name>
    <dbReference type="NCBI Taxonomy" id="408172"/>
    <lineage>
        <taxon>unclassified sequences</taxon>
        <taxon>metagenomes</taxon>
        <taxon>ecological metagenomes</taxon>
    </lineage>
</organism>
<dbReference type="Pfam" id="PF01738">
    <property type="entry name" value="DLH"/>
    <property type="match status" value="1"/>
</dbReference>
<dbReference type="GO" id="GO:0016787">
    <property type="term" value="F:hydrolase activity"/>
    <property type="evidence" value="ECO:0007669"/>
    <property type="project" value="InterPro"/>
</dbReference>
<dbReference type="AlphaFoldDB" id="A0A382H4Z1"/>
<name>A0A382H4Z1_9ZZZZ</name>
<dbReference type="InterPro" id="IPR050261">
    <property type="entry name" value="FrsA_esterase"/>
</dbReference>
<gene>
    <name evidence="3" type="ORF">METZ01_LOCUS234697</name>
</gene>
<evidence type="ECO:0000259" key="2">
    <source>
        <dbReference type="Pfam" id="PF01738"/>
    </source>
</evidence>
<feature type="compositionally biased region" description="Polar residues" evidence="1">
    <location>
        <begin position="1"/>
        <end position="17"/>
    </location>
</feature>
<reference evidence="3" key="1">
    <citation type="submission" date="2018-05" db="EMBL/GenBank/DDBJ databases">
        <authorList>
            <person name="Lanie J.A."/>
            <person name="Ng W.-L."/>
            <person name="Kazmierczak K.M."/>
            <person name="Andrzejewski T.M."/>
            <person name="Davidsen T.M."/>
            <person name="Wayne K.J."/>
            <person name="Tettelin H."/>
            <person name="Glass J.I."/>
            <person name="Rusch D."/>
            <person name="Podicherti R."/>
            <person name="Tsui H.-C.T."/>
            <person name="Winkler M.E."/>
        </authorList>
    </citation>
    <scope>NUCLEOTIDE SEQUENCE</scope>
</reference>